<feature type="transmembrane region" description="Helical" evidence="6">
    <location>
        <begin position="351"/>
        <end position="370"/>
    </location>
</feature>
<feature type="transmembrane region" description="Helical" evidence="6">
    <location>
        <begin position="515"/>
        <end position="535"/>
    </location>
</feature>
<dbReference type="GO" id="GO:0022857">
    <property type="term" value="F:transmembrane transporter activity"/>
    <property type="evidence" value="ECO:0007669"/>
    <property type="project" value="InterPro"/>
</dbReference>
<sequence>MAVSKVSHNVVATALPTTPTNDEEKWPNNDTNPPPEGYEYITGLKLYLVLASVTLIAFLIMLDMSIIVTAIPQITTDFHALSDVGWYGSAYLLANCALQPLTGKLYTQFSSKYTFLSFLALFELGSTLCGAAQSSNMLIIGRAVAGLGGSGLTNGALTILGAAVPLEKRAAVLGIMFGLSQTGAIAAPLLGGALTQYASWRWCFYINLPIGGVISAFLLMIRIPDRVEHSSKSSSTALMKKLDLAGFLIFAPSSVMFLMALQWGGTQYPWNSATIIGLFSGSGVSFIVFVLWEYRVGDDAMVPLSIIRQQVVWSACLFIAFFFGAIVAFSYYMPIYFQVVRGVSPTLSGVYLLPSILSQMVLAVVSGLLVSKMHHYFPWAVASAVFTSIGCGLLSTLSPNTSSGKWIGYQILLGIGRGCGFQMPIIAIQNTLSPQQNPIGMALVGFSQTLGGSIFLSLAQTIFSRSLIDGLAQYAPGVDANQVIKAGGSGLRQTLPVADLPGALKAFNLGVDHTFYLATGASAATFVLAFTMGWHRIGTKEAIIKD</sequence>
<dbReference type="SUPFAM" id="SSF103473">
    <property type="entry name" value="MFS general substrate transporter"/>
    <property type="match status" value="1"/>
</dbReference>
<accession>A0A9P4TVZ8</accession>
<feature type="transmembrane region" description="Helical" evidence="6">
    <location>
        <begin position="311"/>
        <end position="331"/>
    </location>
</feature>
<dbReference type="PANTHER" id="PTHR23501">
    <property type="entry name" value="MAJOR FACILITATOR SUPERFAMILY"/>
    <property type="match status" value="1"/>
</dbReference>
<feature type="transmembrane region" description="Helical" evidence="6">
    <location>
        <begin position="139"/>
        <end position="163"/>
    </location>
</feature>
<dbReference type="CDD" id="cd17502">
    <property type="entry name" value="MFS_Azr1_MDR_like"/>
    <property type="match status" value="1"/>
</dbReference>
<dbReference type="InterPro" id="IPR020846">
    <property type="entry name" value="MFS_dom"/>
</dbReference>
<evidence type="ECO:0000256" key="2">
    <source>
        <dbReference type="ARBA" id="ARBA00007520"/>
    </source>
</evidence>
<feature type="transmembrane region" description="Helical" evidence="6">
    <location>
        <begin position="84"/>
        <end position="101"/>
    </location>
</feature>
<feature type="transmembrane region" description="Helical" evidence="6">
    <location>
        <begin position="242"/>
        <end position="264"/>
    </location>
</feature>
<dbReference type="PROSITE" id="PS50850">
    <property type="entry name" value="MFS"/>
    <property type="match status" value="1"/>
</dbReference>
<evidence type="ECO:0000313" key="8">
    <source>
        <dbReference type="EMBL" id="KAF2425518.1"/>
    </source>
</evidence>
<dbReference type="PANTHER" id="PTHR23501:SF193">
    <property type="entry name" value="MULTIDRUG TRANSPORTER, PUTATIVE (AFU_ORTHOLOGUE AFUA_8G00940)-RELATED"/>
    <property type="match status" value="1"/>
</dbReference>
<feature type="transmembrane region" description="Helical" evidence="6">
    <location>
        <begin position="170"/>
        <end position="190"/>
    </location>
</feature>
<feature type="transmembrane region" description="Helical" evidence="6">
    <location>
        <begin position="377"/>
        <end position="395"/>
    </location>
</feature>
<dbReference type="AlphaFoldDB" id="A0A9P4TVZ8"/>
<keyword evidence="9" id="KW-1185">Reference proteome</keyword>
<feature type="transmembrane region" description="Helical" evidence="6">
    <location>
        <begin position="270"/>
        <end position="291"/>
    </location>
</feature>
<feature type="transmembrane region" description="Helical" evidence="6">
    <location>
        <begin position="407"/>
        <end position="428"/>
    </location>
</feature>
<dbReference type="Gene3D" id="1.20.1720.10">
    <property type="entry name" value="Multidrug resistance protein D"/>
    <property type="match status" value="1"/>
</dbReference>
<protein>
    <submittedName>
        <fullName evidence="8">Efflux pump</fullName>
    </submittedName>
</protein>
<feature type="transmembrane region" description="Helical" evidence="6">
    <location>
        <begin position="202"/>
        <end position="221"/>
    </location>
</feature>
<dbReference type="Gene3D" id="1.20.1250.20">
    <property type="entry name" value="MFS general substrate transporter like domains"/>
    <property type="match status" value="1"/>
</dbReference>
<evidence type="ECO:0000256" key="5">
    <source>
        <dbReference type="ARBA" id="ARBA00023136"/>
    </source>
</evidence>
<evidence type="ECO:0000256" key="3">
    <source>
        <dbReference type="ARBA" id="ARBA00022692"/>
    </source>
</evidence>
<evidence type="ECO:0000256" key="1">
    <source>
        <dbReference type="ARBA" id="ARBA00004141"/>
    </source>
</evidence>
<dbReference type="Proteomes" id="UP000800235">
    <property type="component" value="Unassembled WGS sequence"/>
</dbReference>
<dbReference type="FunFam" id="1.20.1720.10:FF:000012">
    <property type="entry name" value="MFS toxin efflux pump (AflT)"/>
    <property type="match status" value="1"/>
</dbReference>
<organism evidence="8 9">
    <name type="scientific">Tothia fuscella</name>
    <dbReference type="NCBI Taxonomy" id="1048955"/>
    <lineage>
        <taxon>Eukaryota</taxon>
        <taxon>Fungi</taxon>
        <taxon>Dikarya</taxon>
        <taxon>Ascomycota</taxon>
        <taxon>Pezizomycotina</taxon>
        <taxon>Dothideomycetes</taxon>
        <taxon>Pleosporomycetidae</taxon>
        <taxon>Venturiales</taxon>
        <taxon>Cylindrosympodiaceae</taxon>
        <taxon>Tothia</taxon>
    </lineage>
</organism>
<dbReference type="FunFam" id="1.20.1250.20:FF:000196">
    <property type="entry name" value="MFS toxin efflux pump (AflT)"/>
    <property type="match status" value="1"/>
</dbReference>
<evidence type="ECO:0000256" key="4">
    <source>
        <dbReference type="ARBA" id="ARBA00022989"/>
    </source>
</evidence>
<name>A0A9P4TVZ8_9PEZI</name>
<dbReference type="Pfam" id="PF07690">
    <property type="entry name" value="MFS_1"/>
    <property type="match status" value="1"/>
</dbReference>
<dbReference type="EMBL" id="MU007069">
    <property type="protein sequence ID" value="KAF2425518.1"/>
    <property type="molecule type" value="Genomic_DNA"/>
</dbReference>
<proteinExistence type="inferred from homology"/>
<dbReference type="GO" id="GO:0005886">
    <property type="term" value="C:plasma membrane"/>
    <property type="evidence" value="ECO:0007669"/>
    <property type="project" value="TreeGrafter"/>
</dbReference>
<dbReference type="OrthoDB" id="10021397at2759"/>
<gene>
    <name evidence="8" type="ORF">EJ08DRAFT_594374</name>
</gene>
<keyword evidence="3 6" id="KW-0812">Transmembrane</keyword>
<comment type="subcellular location">
    <subcellularLocation>
        <location evidence="1">Membrane</location>
        <topology evidence="1">Multi-pass membrane protein</topology>
    </subcellularLocation>
</comment>
<evidence type="ECO:0000259" key="7">
    <source>
        <dbReference type="PROSITE" id="PS50850"/>
    </source>
</evidence>
<evidence type="ECO:0000256" key="6">
    <source>
        <dbReference type="SAM" id="Phobius"/>
    </source>
</evidence>
<evidence type="ECO:0000313" key="9">
    <source>
        <dbReference type="Proteomes" id="UP000800235"/>
    </source>
</evidence>
<comment type="similarity">
    <text evidence="2">Belongs to the major facilitator superfamily. TCR/Tet family.</text>
</comment>
<feature type="transmembrane region" description="Helical" evidence="6">
    <location>
        <begin position="46"/>
        <end position="72"/>
    </location>
</feature>
<comment type="caution">
    <text evidence="8">The sequence shown here is derived from an EMBL/GenBank/DDBJ whole genome shotgun (WGS) entry which is preliminary data.</text>
</comment>
<keyword evidence="4 6" id="KW-1133">Transmembrane helix</keyword>
<dbReference type="InterPro" id="IPR011701">
    <property type="entry name" value="MFS"/>
</dbReference>
<reference evidence="8" key="1">
    <citation type="journal article" date="2020" name="Stud. Mycol.">
        <title>101 Dothideomycetes genomes: a test case for predicting lifestyles and emergence of pathogens.</title>
        <authorList>
            <person name="Haridas S."/>
            <person name="Albert R."/>
            <person name="Binder M."/>
            <person name="Bloem J."/>
            <person name="Labutti K."/>
            <person name="Salamov A."/>
            <person name="Andreopoulos B."/>
            <person name="Baker S."/>
            <person name="Barry K."/>
            <person name="Bills G."/>
            <person name="Bluhm B."/>
            <person name="Cannon C."/>
            <person name="Castanera R."/>
            <person name="Culley D."/>
            <person name="Daum C."/>
            <person name="Ezra D."/>
            <person name="Gonzalez J."/>
            <person name="Henrissat B."/>
            <person name="Kuo A."/>
            <person name="Liang C."/>
            <person name="Lipzen A."/>
            <person name="Lutzoni F."/>
            <person name="Magnuson J."/>
            <person name="Mondo S."/>
            <person name="Nolan M."/>
            <person name="Ohm R."/>
            <person name="Pangilinan J."/>
            <person name="Park H.-J."/>
            <person name="Ramirez L."/>
            <person name="Alfaro M."/>
            <person name="Sun H."/>
            <person name="Tritt A."/>
            <person name="Yoshinaga Y."/>
            <person name="Zwiers L.-H."/>
            <person name="Turgeon B."/>
            <person name="Goodwin S."/>
            <person name="Spatafora J."/>
            <person name="Crous P."/>
            <person name="Grigoriev I."/>
        </authorList>
    </citation>
    <scope>NUCLEOTIDE SEQUENCE</scope>
    <source>
        <strain evidence="8">CBS 130266</strain>
    </source>
</reference>
<feature type="transmembrane region" description="Helical" evidence="6">
    <location>
        <begin position="440"/>
        <end position="463"/>
    </location>
</feature>
<dbReference type="InterPro" id="IPR036259">
    <property type="entry name" value="MFS_trans_sf"/>
</dbReference>
<feature type="domain" description="Major facilitator superfamily (MFS) profile" evidence="7">
    <location>
        <begin position="49"/>
        <end position="537"/>
    </location>
</feature>
<feature type="transmembrane region" description="Helical" evidence="6">
    <location>
        <begin position="113"/>
        <end position="133"/>
    </location>
</feature>
<keyword evidence="5 6" id="KW-0472">Membrane</keyword>